<dbReference type="InterPro" id="IPR011012">
    <property type="entry name" value="Longin-like_dom_sf"/>
</dbReference>
<evidence type="ECO:0000313" key="8">
    <source>
        <dbReference type="Proteomes" id="UP000789759"/>
    </source>
</evidence>
<dbReference type="GO" id="GO:0016192">
    <property type="term" value="P:vesicle-mediated transport"/>
    <property type="evidence" value="ECO:0007669"/>
    <property type="project" value="InterPro"/>
</dbReference>
<keyword evidence="8" id="KW-1185">Reference proteome</keyword>
<feature type="domain" description="MHD" evidence="6">
    <location>
        <begin position="175"/>
        <end position="438"/>
    </location>
</feature>
<dbReference type="Proteomes" id="UP000789759">
    <property type="component" value="Unassembled WGS sequence"/>
</dbReference>
<reference evidence="7" key="1">
    <citation type="submission" date="2021-06" db="EMBL/GenBank/DDBJ databases">
        <authorList>
            <person name="Kallberg Y."/>
            <person name="Tangrot J."/>
            <person name="Rosling A."/>
        </authorList>
    </citation>
    <scope>NUCLEOTIDE SEQUENCE</scope>
    <source>
        <strain evidence="7">FL966</strain>
    </source>
</reference>
<dbReference type="InterPro" id="IPR001392">
    <property type="entry name" value="Clathrin_mu"/>
</dbReference>
<dbReference type="InterPro" id="IPR028565">
    <property type="entry name" value="MHD"/>
</dbReference>
<evidence type="ECO:0000256" key="3">
    <source>
        <dbReference type="ARBA" id="ARBA00022927"/>
    </source>
</evidence>
<evidence type="ECO:0000259" key="6">
    <source>
        <dbReference type="PROSITE" id="PS51072"/>
    </source>
</evidence>
<comment type="similarity">
    <text evidence="5">Belongs to the adaptor complexes medium subunit family.</text>
</comment>
<sequence length="439" mass="50731">MISQFFILSPQRGDTLVFRDYRHDVSRNTSDLFLDRLKTWHKEHGPDQDPPPTFNVDGVQILFTNIQGLYFVCTTRFNVSTFMTFELLDRIASLMRDFCGILSEECVRLNSSLIYELLDEVIDYGYPQTTSTDQLKLFVYEEPVPVKKENIIFNSIAKPISKPTAHSRDEGRYKQNEVFIDIIERLIASFASDGMTIHAEINGSIQIKSYLQDNSEIRIILNSSMTHGRDMYNTDDRFGIIFDDYKFHELVDSSDFEGHRQLIIFPQEGEITAMIYRISSDVSLPFRIFPQILDVPGSPNKLDVIIRIRADFPEDKFATNCTVIVPLPYITQSVSNEHLDGFADQSARYDSRVRKVFWTINRLKGGTEQSFKIKVTGASQFSPAAHLEIGPINLEFDIQNYTCSNVQIRRLKVFEKNDSLPPQRWVRYLTLAESYVFRI</sequence>
<organism evidence="7 8">
    <name type="scientific">Cetraspora pellucida</name>
    <dbReference type="NCBI Taxonomy" id="1433469"/>
    <lineage>
        <taxon>Eukaryota</taxon>
        <taxon>Fungi</taxon>
        <taxon>Fungi incertae sedis</taxon>
        <taxon>Mucoromycota</taxon>
        <taxon>Glomeromycotina</taxon>
        <taxon>Glomeromycetes</taxon>
        <taxon>Diversisporales</taxon>
        <taxon>Gigasporaceae</taxon>
        <taxon>Cetraspora</taxon>
    </lineage>
</organism>
<comment type="subcellular location">
    <subcellularLocation>
        <location evidence="1">Endomembrane system</location>
    </subcellularLocation>
</comment>
<name>A0A9N9APC7_9GLOM</name>
<evidence type="ECO:0000256" key="4">
    <source>
        <dbReference type="ARBA" id="ARBA00023136"/>
    </source>
</evidence>
<keyword evidence="3 5" id="KW-0653">Protein transport</keyword>
<dbReference type="Gene3D" id="3.30.450.60">
    <property type="match status" value="1"/>
</dbReference>
<dbReference type="Pfam" id="PF00928">
    <property type="entry name" value="Adap_comp_sub"/>
    <property type="match status" value="1"/>
</dbReference>
<dbReference type="SUPFAM" id="SSF49447">
    <property type="entry name" value="Second domain of Mu2 adaptin subunit (ap50) of ap2 adaptor"/>
    <property type="match status" value="1"/>
</dbReference>
<dbReference type="EMBL" id="CAJVQA010002109">
    <property type="protein sequence ID" value="CAG8536834.1"/>
    <property type="molecule type" value="Genomic_DNA"/>
</dbReference>
<dbReference type="FunFam" id="3.30.450.60:FF:000002">
    <property type="entry name" value="AP-2 complex subunit mu, putative"/>
    <property type="match status" value="1"/>
</dbReference>
<dbReference type="PRINTS" id="PR00314">
    <property type="entry name" value="CLATHRINADPT"/>
</dbReference>
<dbReference type="PROSITE" id="PS51072">
    <property type="entry name" value="MHD"/>
    <property type="match status" value="1"/>
</dbReference>
<evidence type="ECO:0000256" key="2">
    <source>
        <dbReference type="ARBA" id="ARBA00022448"/>
    </source>
</evidence>
<evidence type="ECO:0000256" key="5">
    <source>
        <dbReference type="PIRNR" id="PIRNR005992"/>
    </source>
</evidence>
<dbReference type="CDD" id="cd14838">
    <property type="entry name" value="AP4_Mu_N"/>
    <property type="match status" value="1"/>
</dbReference>
<keyword evidence="2 5" id="KW-0813">Transport</keyword>
<dbReference type="SUPFAM" id="SSF64356">
    <property type="entry name" value="SNARE-like"/>
    <property type="match status" value="1"/>
</dbReference>
<accession>A0A9N9APC7</accession>
<protein>
    <submittedName>
        <fullName evidence="7">920_t:CDS:1</fullName>
    </submittedName>
</protein>
<evidence type="ECO:0000256" key="1">
    <source>
        <dbReference type="ARBA" id="ARBA00004308"/>
    </source>
</evidence>
<evidence type="ECO:0000313" key="7">
    <source>
        <dbReference type="EMBL" id="CAG8536834.1"/>
    </source>
</evidence>
<keyword evidence="4" id="KW-0472">Membrane</keyword>
<dbReference type="PIRSF" id="PIRSF005992">
    <property type="entry name" value="Clathrin_mu"/>
    <property type="match status" value="1"/>
</dbReference>
<dbReference type="Gene3D" id="2.60.40.1170">
    <property type="entry name" value="Mu homology domain, subdomain B"/>
    <property type="match status" value="2"/>
</dbReference>
<dbReference type="PANTHER" id="PTHR10529">
    <property type="entry name" value="AP COMPLEX SUBUNIT MU"/>
    <property type="match status" value="1"/>
</dbReference>
<dbReference type="AlphaFoldDB" id="A0A9N9APC7"/>
<dbReference type="GO" id="GO:0006886">
    <property type="term" value="P:intracellular protein transport"/>
    <property type="evidence" value="ECO:0007669"/>
    <property type="project" value="UniProtKB-UniRule"/>
</dbReference>
<dbReference type="InterPro" id="IPR036168">
    <property type="entry name" value="AP2_Mu_C_sf"/>
</dbReference>
<dbReference type="OrthoDB" id="10259133at2759"/>
<comment type="caution">
    <text evidence="7">The sequence shown here is derived from an EMBL/GenBank/DDBJ whole genome shotgun (WGS) entry which is preliminary data.</text>
</comment>
<dbReference type="GO" id="GO:0030131">
    <property type="term" value="C:clathrin adaptor complex"/>
    <property type="evidence" value="ECO:0007669"/>
    <property type="project" value="UniProtKB-UniRule"/>
</dbReference>
<dbReference type="InterPro" id="IPR050431">
    <property type="entry name" value="Adaptor_comp_med_subunit"/>
</dbReference>
<proteinExistence type="inferred from homology"/>
<gene>
    <name evidence="7" type="ORF">CPELLU_LOCUS4108</name>
</gene>
<dbReference type="GO" id="GO:0012505">
    <property type="term" value="C:endomembrane system"/>
    <property type="evidence" value="ECO:0007669"/>
    <property type="project" value="UniProtKB-SubCell"/>
</dbReference>